<dbReference type="InterPro" id="IPR001610">
    <property type="entry name" value="PAC"/>
</dbReference>
<dbReference type="SMART" id="SM00091">
    <property type="entry name" value="PAS"/>
    <property type="match status" value="1"/>
</dbReference>
<dbReference type="PROSITE" id="PS50894">
    <property type="entry name" value="HPT"/>
    <property type="match status" value="1"/>
</dbReference>
<dbReference type="InterPro" id="IPR036890">
    <property type="entry name" value="HATPase_C_sf"/>
</dbReference>
<evidence type="ECO:0000256" key="9">
    <source>
        <dbReference type="ARBA" id="ARBA00022989"/>
    </source>
</evidence>
<feature type="domain" description="PAC" evidence="18">
    <location>
        <begin position="135"/>
        <end position="187"/>
    </location>
</feature>
<dbReference type="PROSITE" id="PS50109">
    <property type="entry name" value="HIS_KIN"/>
    <property type="match status" value="1"/>
</dbReference>
<comment type="caution">
    <text evidence="20">The sequence shown here is derived from an EMBL/GenBank/DDBJ whole genome shotgun (WGS) entry which is preliminary data.</text>
</comment>
<dbReference type="GO" id="GO:0004673">
    <property type="term" value="F:protein histidine kinase activity"/>
    <property type="evidence" value="ECO:0007669"/>
    <property type="project" value="UniProtKB-EC"/>
</dbReference>
<dbReference type="CDD" id="cd17546">
    <property type="entry name" value="REC_hyHK_CKI1_RcsC-like"/>
    <property type="match status" value="1"/>
</dbReference>
<sequence>MSNEIEVLKRQVEREKRARHEAEKLLEEKALELYYANEDLRSLNESLEMQIQERTQALRLSEEKYRGIIENMDLGLIEVDKDDLIQKVYKRFSWLTGYEESELVGKKASDVLLPDESFKRFIAEQNANRLEGEPGVYEVPIKKKNGDIIWVIVSGAPIIDGKGNVLGSVGIHLDITERKRTQEALEEAREVAEDARRAEKRFLANMSHEIRTPINAIIGMTHLLYDTTPSKKQVEYLSAIHYSADLLLSLVSDVLDISKIEAGEMHLSEQTFSLKDLINSVLQTFRLRLQGKQISLIFEFDDEIENDVIGDSTFLTQILMNLLSNAVKFTEKGKIGVQVSLLCRLGDLLMTEVRVFDTGIGIQPQNLGGIFESYRQEHQETKVKYGGTGLGLAIVKQLVNLHGGEITVESKVNEGSEFTFTLPLKDSGLQTQKLQSIAIDISEDWKNYRVLVVEDNLINQKYADGILSKWKLDHKIANHGKEALEILKNEAFDLILMDIRMPEMDGYETTVAIRKMAGNPNQNIPIIALTASALSEEIDQAYESGMNAHLTKPFTPGQLRTILEQKLFLNIDRPILEKKDEKVILDKLQPDYLEKIYGNDKSYAAEMFDLFMKTVPAQFEKLKPLIEEKNTVEVGKLAHQLKPSFTMVGLPEITEKFQEFEKIVKQNEDFSAVEKLFSELETTFNQKLFLIENELICLKK</sequence>
<dbReference type="SUPFAM" id="SSF55785">
    <property type="entry name" value="PYP-like sensor domain (PAS domain)"/>
    <property type="match status" value="1"/>
</dbReference>
<evidence type="ECO:0000256" key="10">
    <source>
        <dbReference type="ARBA" id="ARBA00023012"/>
    </source>
</evidence>
<dbReference type="EC" id="2.7.13.3" evidence="3"/>
<dbReference type="SMART" id="SM00388">
    <property type="entry name" value="HisKA"/>
    <property type="match status" value="1"/>
</dbReference>
<proteinExistence type="predicted"/>
<dbReference type="InterPro" id="IPR000014">
    <property type="entry name" value="PAS"/>
</dbReference>
<dbReference type="InterPro" id="IPR000700">
    <property type="entry name" value="PAS-assoc_C"/>
</dbReference>
<dbReference type="PANTHER" id="PTHR45339">
    <property type="entry name" value="HYBRID SIGNAL TRANSDUCTION HISTIDINE KINASE J"/>
    <property type="match status" value="1"/>
</dbReference>
<dbReference type="PANTHER" id="PTHR45339:SF1">
    <property type="entry name" value="HYBRID SIGNAL TRANSDUCTION HISTIDINE KINASE J"/>
    <property type="match status" value="1"/>
</dbReference>
<evidence type="ECO:0000256" key="6">
    <source>
        <dbReference type="ARBA" id="ARBA00022692"/>
    </source>
</evidence>
<dbReference type="Pfam" id="PF00072">
    <property type="entry name" value="Response_reg"/>
    <property type="match status" value="1"/>
</dbReference>
<dbReference type="NCBIfam" id="TIGR00229">
    <property type="entry name" value="sensory_box"/>
    <property type="match status" value="1"/>
</dbReference>
<dbReference type="Pfam" id="PF02518">
    <property type="entry name" value="HATPase_c"/>
    <property type="match status" value="1"/>
</dbReference>
<dbReference type="Gene3D" id="1.10.287.130">
    <property type="match status" value="1"/>
</dbReference>
<evidence type="ECO:0000259" key="17">
    <source>
        <dbReference type="PROSITE" id="PS50112"/>
    </source>
</evidence>
<dbReference type="Gene3D" id="3.30.450.20">
    <property type="entry name" value="PAS domain"/>
    <property type="match status" value="1"/>
</dbReference>
<dbReference type="EMBL" id="CAKLPY010000001">
    <property type="protein sequence ID" value="CAH0994800.1"/>
    <property type="molecule type" value="Genomic_DNA"/>
</dbReference>
<feature type="domain" description="Response regulatory" evidence="16">
    <location>
        <begin position="449"/>
        <end position="567"/>
    </location>
</feature>
<evidence type="ECO:0000259" key="16">
    <source>
        <dbReference type="PROSITE" id="PS50110"/>
    </source>
</evidence>
<feature type="modified residue" description="4-aspartylphosphate" evidence="13">
    <location>
        <position position="498"/>
    </location>
</feature>
<keyword evidence="14" id="KW-0175">Coiled coil</keyword>
<dbReference type="InterPro" id="IPR036641">
    <property type="entry name" value="HPT_dom_sf"/>
</dbReference>
<dbReference type="SUPFAM" id="SSF47384">
    <property type="entry name" value="Homodimeric domain of signal transducing histidine kinase"/>
    <property type="match status" value="1"/>
</dbReference>
<feature type="coiled-coil region" evidence="14">
    <location>
        <begin position="178"/>
        <end position="205"/>
    </location>
</feature>
<evidence type="ECO:0000259" key="19">
    <source>
        <dbReference type="PROSITE" id="PS50894"/>
    </source>
</evidence>
<evidence type="ECO:0000256" key="14">
    <source>
        <dbReference type="SAM" id="Coils"/>
    </source>
</evidence>
<feature type="domain" description="HPt" evidence="19">
    <location>
        <begin position="600"/>
        <end position="698"/>
    </location>
</feature>
<dbReference type="Gene3D" id="3.30.565.10">
    <property type="entry name" value="Histidine kinase-like ATPase, C-terminal domain"/>
    <property type="match status" value="1"/>
</dbReference>
<feature type="modified residue" description="Phosphohistidine" evidence="12">
    <location>
        <position position="639"/>
    </location>
</feature>
<dbReference type="Pfam" id="PF01627">
    <property type="entry name" value="Hpt"/>
    <property type="match status" value="1"/>
</dbReference>
<accession>A0ABN8EQ73</accession>
<evidence type="ECO:0000256" key="12">
    <source>
        <dbReference type="PROSITE-ProRule" id="PRU00110"/>
    </source>
</evidence>
<evidence type="ECO:0000256" key="2">
    <source>
        <dbReference type="ARBA" id="ARBA00004651"/>
    </source>
</evidence>
<keyword evidence="6" id="KW-0812">Transmembrane</keyword>
<evidence type="ECO:0000313" key="20">
    <source>
        <dbReference type="EMBL" id="CAH0994800.1"/>
    </source>
</evidence>
<gene>
    <name evidence="20" type="primary">rcsC_3</name>
    <name evidence="20" type="ORF">EMA8858_00912</name>
</gene>
<keyword evidence="20" id="KW-0418">Kinase</keyword>
<dbReference type="InterPro" id="IPR003661">
    <property type="entry name" value="HisK_dim/P_dom"/>
</dbReference>
<keyword evidence="10" id="KW-0902">Two-component regulatory system</keyword>
<reference evidence="20" key="1">
    <citation type="submission" date="2021-12" db="EMBL/GenBank/DDBJ databases">
        <authorList>
            <person name="Rodrigo-Torres L."/>
            <person name="Arahal R. D."/>
            <person name="Lucena T."/>
        </authorList>
    </citation>
    <scope>NUCLEOTIDE SEQUENCE</scope>
    <source>
        <strain evidence="20">CECT 8858</strain>
    </source>
</reference>
<dbReference type="SMART" id="SM00448">
    <property type="entry name" value="REC"/>
    <property type="match status" value="1"/>
</dbReference>
<evidence type="ECO:0000256" key="8">
    <source>
        <dbReference type="ARBA" id="ARBA00022840"/>
    </source>
</evidence>
<dbReference type="Pfam" id="PF13426">
    <property type="entry name" value="PAS_9"/>
    <property type="match status" value="1"/>
</dbReference>
<dbReference type="SUPFAM" id="SSF47226">
    <property type="entry name" value="Histidine-containing phosphotransfer domain, HPT domain"/>
    <property type="match status" value="1"/>
</dbReference>
<evidence type="ECO:0000256" key="7">
    <source>
        <dbReference type="ARBA" id="ARBA00022741"/>
    </source>
</evidence>
<evidence type="ECO:0000256" key="11">
    <source>
        <dbReference type="ARBA" id="ARBA00023136"/>
    </source>
</evidence>
<keyword evidence="20" id="KW-0808">Transferase</keyword>
<feature type="coiled-coil region" evidence="14">
    <location>
        <begin position="5"/>
        <end position="64"/>
    </location>
</feature>
<evidence type="ECO:0000256" key="1">
    <source>
        <dbReference type="ARBA" id="ARBA00000085"/>
    </source>
</evidence>
<dbReference type="SMART" id="SM00086">
    <property type="entry name" value="PAC"/>
    <property type="match status" value="1"/>
</dbReference>
<dbReference type="PROSITE" id="PS50113">
    <property type="entry name" value="PAC"/>
    <property type="match status" value="1"/>
</dbReference>
<dbReference type="PRINTS" id="PR00344">
    <property type="entry name" value="BCTRLSENSOR"/>
</dbReference>
<dbReference type="RefSeq" id="WP_238804892.1">
    <property type="nucleotide sequence ID" value="NZ_CAKLPY010000001.1"/>
</dbReference>
<dbReference type="InterPro" id="IPR001789">
    <property type="entry name" value="Sig_transdc_resp-reg_receiver"/>
</dbReference>
<dbReference type="Pfam" id="PF00512">
    <property type="entry name" value="HisKA"/>
    <property type="match status" value="1"/>
</dbReference>
<evidence type="ECO:0000259" key="15">
    <source>
        <dbReference type="PROSITE" id="PS50109"/>
    </source>
</evidence>
<dbReference type="SUPFAM" id="SSF55874">
    <property type="entry name" value="ATPase domain of HSP90 chaperone/DNA topoisomerase II/histidine kinase"/>
    <property type="match status" value="1"/>
</dbReference>
<dbReference type="InterPro" id="IPR003594">
    <property type="entry name" value="HATPase_dom"/>
</dbReference>
<evidence type="ECO:0000259" key="18">
    <source>
        <dbReference type="PROSITE" id="PS50113"/>
    </source>
</evidence>
<dbReference type="InterPro" id="IPR035965">
    <property type="entry name" value="PAS-like_dom_sf"/>
</dbReference>
<comment type="subcellular location">
    <subcellularLocation>
        <location evidence="2">Cell membrane</location>
        <topology evidence="2">Multi-pass membrane protein</topology>
    </subcellularLocation>
</comment>
<evidence type="ECO:0000256" key="13">
    <source>
        <dbReference type="PROSITE-ProRule" id="PRU00169"/>
    </source>
</evidence>
<keyword evidence="11" id="KW-0472">Membrane</keyword>
<keyword evidence="4" id="KW-1003">Cell membrane</keyword>
<dbReference type="SMART" id="SM00387">
    <property type="entry name" value="HATPase_c"/>
    <property type="match status" value="1"/>
</dbReference>
<evidence type="ECO:0000256" key="5">
    <source>
        <dbReference type="ARBA" id="ARBA00022553"/>
    </source>
</evidence>
<dbReference type="CDD" id="cd00130">
    <property type="entry name" value="PAS"/>
    <property type="match status" value="1"/>
</dbReference>
<organism evidence="20 21">
    <name type="scientific">Emticicia aquatica</name>
    <dbReference type="NCBI Taxonomy" id="1681835"/>
    <lineage>
        <taxon>Bacteria</taxon>
        <taxon>Pseudomonadati</taxon>
        <taxon>Bacteroidota</taxon>
        <taxon>Cytophagia</taxon>
        <taxon>Cytophagales</taxon>
        <taxon>Leadbetterellaceae</taxon>
        <taxon>Emticicia</taxon>
    </lineage>
</organism>
<evidence type="ECO:0000256" key="4">
    <source>
        <dbReference type="ARBA" id="ARBA00022475"/>
    </source>
</evidence>
<dbReference type="Gene3D" id="1.20.120.160">
    <property type="entry name" value="HPT domain"/>
    <property type="match status" value="1"/>
</dbReference>
<keyword evidence="7" id="KW-0547">Nucleotide-binding</keyword>
<name>A0ABN8EQ73_9BACT</name>
<dbReference type="InterPro" id="IPR005467">
    <property type="entry name" value="His_kinase_dom"/>
</dbReference>
<dbReference type="CDD" id="cd00082">
    <property type="entry name" value="HisKA"/>
    <property type="match status" value="1"/>
</dbReference>
<keyword evidence="9" id="KW-1133">Transmembrane helix</keyword>
<dbReference type="Proteomes" id="UP000837932">
    <property type="component" value="Unassembled WGS sequence"/>
</dbReference>
<keyword evidence="8" id="KW-0067">ATP-binding</keyword>
<evidence type="ECO:0000313" key="21">
    <source>
        <dbReference type="Proteomes" id="UP000837932"/>
    </source>
</evidence>
<comment type="catalytic activity">
    <reaction evidence="1">
        <text>ATP + protein L-histidine = ADP + protein N-phospho-L-histidine.</text>
        <dbReference type="EC" id="2.7.13.3"/>
    </reaction>
</comment>
<dbReference type="SUPFAM" id="SSF52172">
    <property type="entry name" value="CheY-like"/>
    <property type="match status" value="1"/>
</dbReference>
<dbReference type="InterPro" id="IPR008207">
    <property type="entry name" value="Sig_transdc_His_kin_Hpt_dom"/>
</dbReference>
<dbReference type="CDD" id="cd16922">
    <property type="entry name" value="HATPase_EvgS-ArcB-TorS-like"/>
    <property type="match status" value="1"/>
</dbReference>
<dbReference type="PROSITE" id="PS50110">
    <property type="entry name" value="RESPONSE_REGULATORY"/>
    <property type="match status" value="1"/>
</dbReference>
<dbReference type="Gene3D" id="3.40.50.2300">
    <property type="match status" value="1"/>
</dbReference>
<protein>
    <recommendedName>
        <fullName evidence="3">histidine kinase</fullName>
        <ecNumber evidence="3">2.7.13.3</ecNumber>
    </recommendedName>
</protein>
<dbReference type="InterPro" id="IPR036097">
    <property type="entry name" value="HisK_dim/P_sf"/>
</dbReference>
<evidence type="ECO:0000256" key="3">
    <source>
        <dbReference type="ARBA" id="ARBA00012438"/>
    </source>
</evidence>
<feature type="domain" description="Histidine kinase" evidence="15">
    <location>
        <begin position="205"/>
        <end position="426"/>
    </location>
</feature>
<keyword evidence="21" id="KW-1185">Reference proteome</keyword>
<keyword evidence="5 13" id="KW-0597">Phosphoprotein</keyword>
<dbReference type="PROSITE" id="PS50112">
    <property type="entry name" value="PAS"/>
    <property type="match status" value="1"/>
</dbReference>
<dbReference type="InterPro" id="IPR011006">
    <property type="entry name" value="CheY-like_superfamily"/>
</dbReference>
<feature type="domain" description="PAS" evidence="17">
    <location>
        <begin position="61"/>
        <end position="116"/>
    </location>
</feature>
<dbReference type="InterPro" id="IPR004358">
    <property type="entry name" value="Sig_transdc_His_kin-like_C"/>
</dbReference>